<name>A0A6A6QK30_9PEZI</name>
<dbReference type="PANTHER" id="PTHR38790">
    <property type="entry name" value="2EXR DOMAIN-CONTAINING PROTEIN-RELATED"/>
    <property type="match status" value="1"/>
</dbReference>
<evidence type="ECO:0000313" key="3">
    <source>
        <dbReference type="Proteomes" id="UP000799750"/>
    </source>
</evidence>
<dbReference type="EMBL" id="MU004194">
    <property type="protein sequence ID" value="KAF2492033.1"/>
    <property type="molecule type" value="Genomic_DNA"/>
</dbReference>
<sequence length="320" mass="37160">MTLATLLEQTGVRGERDEQSFHDWRTHMSEEYHAKWASPPQRRRALSEHFSLPSSDESVRQDLLTNAKGSTGHLYQSSSPLFSRLSAELRELIYREALSNTPGLYIRPTWETTSKEEQDHKPRLTFTTAARFEDEPLIFWRRWQTYKDQVKANRTILSLPLTCRAIYLETIDLLYTSNTFILEDPSLLLLSQSIPPQRFGNIRALSLRLTQYGSYSPELQRQEMETWKRVCSTIARMEKLRTLHIDLLVELFDEEDQMELLVPLNSLRCNGIFTVRTDEEHLDRVVRRTHREGGTFSIQLDLSSPLGMSVMDAKGVPGWV</sequence>
<dbReference type="OrthoDB" id="4757095at2759"/>
<protein>
    <recommendedName>
        <fullName evidence="1">DUF7730 domain-containing protein</fullName>
    </recommendedName>
</protein>
<organism evidence="2 3">
    <name type="scientific">Lophium mytilinum</name>
    <dbReference type="NCBI Taxonomy" id="390894"/>
    <lineage>
        <taxon>Eukaryota</taxon>
        <taxon>Fungi</taxon>
        <taxon>Dikarya</taxon>
        <taxon>Ascomycota</taxon>
        <taxon>Pezizomycotina</taxon>
        <taxon>Dothideomycetes</taxon>
        <taxon>Pleosporomycetidae</taxon>
        <taxon>Mytilinidiales</taxon>
        <taxon>Mytilinidiaceae</taxon>
        <taxon>Lophium</taxon>
    </lineage>
</organism>
<reference evidence="2" key="1">
    <citation type="journal article" date="2020" name="Stud. Mycol.">
        <title>101 Dothideomycetes genomes: a test case for predicting lifestyles and emergence of pathogens.</title>
        <authorList>
            <person name="Haridas S."/>
            <person name="Albert R."/>
            <person name="Binder M."/>
            <person name="Bloem J."/>
            <person name="Labutti K."/>
            <person name="Salamov A."/>
            <person name="Andreopoulos B."/>
            <person name="Baker S."/>
            <person name="Barry K."/>
            <person name="Bills G."/>
            <person name="Bluhm B."/>
            <person name="Cannon C."/>
            <person name="Castanera R."/>
            <person name="Culley D."/>
            <person name="Daum C."/>
            <person name="Ezra D."/>
            <person name="Gonzalez J."/>
            <person name="Henrissat B."/>
            <person name="Kuo A."/>
            <person name="Liang C."/>
            <person name="Lipzen A."/>
            <person name="Lutzoni F."/>
            <person name="Magnuson J."/>
            <person name="Mondo S."/>
            <person name="Nolan M."/>
            <person name="Ohm R."/>
            <person name="Pangilinan J."/>
            <person name="Park H.-J."/>
            <person name="Ramirez L."/>
            <person name="Alfaro M."/>
            <person name="Sun H."/>
            <person name="Tritt A."/>
            <person name="Yoshinaga Y."/>
            <person name="Zwiers L.-H."/>
            <person name="Turgeon B."/>
            <person name="Goodwin S."/>
            <person name="Spatafora J."/>
            <person name="Crous P."/>
            <person name="Grigoriev I."/>
        </authorList>
    </citation>
    <scope>NUCLEOTIDE SEQUENCE</scope>
    <source>
        <strain evidence="2">CBS 269.34</strain>
    </source>
</reference>
<feature type="domain" description="DUF7730" evidence="1">
    <location>
        <begin position="76"/>
        <end position="268"/>
    </location>
</feature>
<gene>
    <name evidence="2" type="ORF">BU16DRAFT_620461</name>
</gene>
<accession>A0A6A6QK30</accession>
<dbReference type="Proteomes" id="UP000799750">
    <property type="component" value="Unassembled WGS sequence"/>
</dbReference>
<dbReference type="InterPro" id="IPR056632">
    <property type="entry name" value="DUF7730"/>
</dbReference>
<evidence type="ECO:0000313" key="2">
    <source>
        <dbReference type="EMBL" id="KAF2492033.1"/>
    </source>
</evidence>
<proteinExistence type="predicted"/>
<evidence type="ECO:0000259" key="1">
    <source>
        <dbReference type="Pfam" id="PF24864"/>
    </source>
</evidence>
<keyword evidence="3" id="KW-1185">Reference proteome</keyword>
<dbReference type="AlphaFoldDB" id="A0A6A6QK30"/>
<dbReference type="Pfam" id="PF24864">
    <property type="entry name" value="DUF7730"/>
    <property type="match status" value="1"/>
</dbReference>